<accession>B2ZYD8</accession>
<evidence type="ECO:0000259" key="3">
    <source>
        <dbReference type="Pfam" id="PF12804"/>
    </source>
</evidence>
<protein>
    <submittedName>
        <fullName evidence="4">Nucleotidyl transferase</fullName>
    </submittedName>
</protein>
<keyword evidence="2" id="KW-0548">Nucleotidyltransferase</keyword>
<evidence type="ECO:0000313" key="5">
    <source>
        <dbReference type="Proteomes" id="UP000001034"/>
    </source>
</evidence>
<reference evidence="4 5" key="1">
    <citation type="journal article" date="2010" name="Virology">
        <title>A jumbo phage infecting the phytopathogen Ralstonia solanacearum defines a new lineage of the Myoviridae family.</title>
        <authorList>
            <person name="Yamada T."/>
            <person name="Satoh S."/>
            <person name="Ishikawa H."/>
            <person name="Fujiwara A."/>
            <person name="Kawasaki T."/>
            <person name="Fujie M."/>
            <person name="Ogata H."/>
        </authorList>
    </citation>
    <scope>NUCLEOTIDE SEQUENCE [LARGE SCALE GENOMIC DNA]</scope>
</reference>
<name>B2ZYD8_9CAUD</name>
<dbReference type="EMBL" id="AB366653">
    <property type="protein sequence ID" value="BAG41684.1"/>
    <property type="molecule type" value="Genomic_DNA"/>
</dbReference>
<dbReference type="InterPro" id="IPR050065">
    <property type="entry name" value="GlmU-like"/>
</dbReference>
<dbReference type="GeneID" id="6369893"/>
<dbReference type="SUPFAM" id="SSF53448">
    <property type="entry name" value="Nucleotide-diphospho-sugar transferases"/>
    <property type="match status" value="1"/>
</dbReference>
<dbReference type="Pfam" id="PF12804">
    <property type="entry name" value="NTP_transf_3"/>
    <property type="match status" value="1"/>
</dbReference>
<keyword evidence="1 4" id="KW-0808">Transferase</keyword>
<dbReference type="InterPro" id="IPR029044">
    <property type="entry name" value="Nucleotide-diphossugar_trans"/>
</dbReference>
<evidence type="ECO:0000256" key="1">
    <source>
        <dbReference type="ARBA" id="ARBA00022679"/>
    </source>
</evidence>
<dbReference type="PANTHER" id="PTHR43584">
    <property type="entry name" value="NUCLEOTIDYL TRANSFERASE"/>
    <property type="match status" value="1"/>
</dbReference>
<sequence length="240" mass="26341">MTQIIMLAAGLGSRFTAAGYRQAKPMIPVHGVPMYEHVLAEYGLKTEDVNFIFSGEAVRHLPRGTSGLRFLSTCQTLRGPAHSALHALVKMPTIDLAAPVLFLDCDSFAKIDLLAYLRPAAESKATAAMLTFLNEEPARHFSAVHTDGYFVTHIHERTITAPTPTYSGCGVYWFSSGYAAAEAASHLLRKSIAKEIYMSDLLNHLIVTNNLVLNVPVPRDSFHCLGTPEELEAYLKTDHV</sequence>
<dbReference type="RefSeq" id="YP_001950114.1">
    <property type="nucleotide sequence ID" value="NC_010811.2"/>
</dbReference>
<organism evidence="4 5">
    <name type="scientific">Ralstonia phage phiRSL1</name>
    <dbReference type="NCBI Taxonomy" id="1980924"/>
    <lineage>
        <taxon>Viruses</taxon>
        <taxon>Duplodnaviria</taxon>
        <taxon>Heunggongvirae</taxon>
        <taxon>Uroviricota</taxon>
        <taxon>Caudoviricetes</taxon>
        <taxon>Mieseafarmvirus</taxon>
        <taxon>Mieseafarmvirus RSL1</taxon>
    </lineage>
</organism>
<proteinExistence type="predicted"/>
<evidence type="ECO:0000313" key="4">
    <source>
        <dbReference type="EMBL" id="BAG41684.1"/>
    </source>
</evidence>
<dbReference type="GO" id="GO:0016779">
    <property type="term" value="F:nucleotidyltransferase activity"/>
    <property type="evidence" value="ECO:0007669"/>
    <property type="project" value="UniProtKB-KW"/>
</dbReference>
<dbReference type="Proteomes" id="UP000001034">
    <property type="component" value="Segment"/>
</dbReference>
<evidence type="ECO:0000256" key="2">
    <source>
        <dbReference type="ARBA" id="ARBA00022695"/>
    </source>
</evidence>
<feature type="domain" description="MobA-like NTP transferase" evidence="3">
    <location>
        <begin position="5"/>
        <end position="136"/>
    </location>
</feature>
<dbReference type="KEGG" id="vg:6369893"/>
<dbReference type="Gene3D" id="3.90.550.10">
    <property type="entry name" value="Spore Coat Polysaccharide Biosynthesis Protein SpsA, Chain A"/>
    <property type="match status" value="1"/>
</dbReference>
<keyword evidence="5" id="KW-1185">Reference proteome</keyword>
<dbReference type="InterPro" id="IPR025877">
    <property type="entry name" value="MobA-like_NTP_Trfase"/>
</dbReference>
<dbReference type="PANTHER" id="PTHR43584:SF8">
    <property type="entry name" value="N-ACETYLMURAMATE ALPHA-1-PHOSPHATE URIDYLYLTRANSFERASE"/>
    <property type="match status" value="1"/>
</dbReference>